<name>A0A380KAM8_9STRE</name>
<dbReference type="PROSITE" id="PS01229">
    <property type="entry name" value="COF_2"/>
    <property type="match status" value="1"/>
</dbReference>
<dbReference type="EMBL" id="UHFM01000006">
    <property type="protein sequence ID" value="SUN61196.1"/>
    <property type="molecule type" value="Genomic_DNA"/>
</dbReference>
<protein>
    <submittedName>
        <fullName evidence="1">Haloacid dehalogenase-like hydrolase</fullName>
        <ecNumber evidence="1">3.1.3.23</ecNumber>
    </submittedName>
</protein>
<dbReference type="Gene3D" id="3.40.50.1000">
    <property type="entry name" value="HAD superfamily/HAD-like"/>
    <property type="match status" value="1"/>
</dbReference>
<evidence type="ECO:0000313" key="1">
    <source>
        <dbReference type="EMBL" id="SUN61196.1"/>
    </source>
</evidence>
<dbReference type="Proteomes" id="UP000254510">
    <property type="component" value="Unassembled WGS sequence"/>
</dbReference>
<dbReference type="InterPro" id="IPR023214">
    <property type="entry name" value="HAD_sf"/>
</dbReference>
<dbReference type="EC" id="3.1.3.23" evidence="1"/>
<sequence>MSSGYGAVDIIQSSVHKAWGLQVLMAKYKIRPEEVAAFGDSGNDKELLNLAKYSFAMANATQNIKNVASYQIASNAEDAVLTTIEKIL</sequence>
<accession>A0A380KAM8</accession>
<evidence type="ECO:0000313" key="2">
    <source>
        <dbReference type="Proteomes" id="UP000254510"/>
    </source>
</evidence>
<dbReference type="SUPFAM" id="SSF56784">
    <property type="entry name" value="HAD-like"/>
    <property type="match status" value="1"/>
</dbReference>
<dbReference type="GO" id="GO:0000287">
    <property type="term" value="F:magnesium ion binding"/>
    <property type="evidence" value="ECO:0007669"/>
    <property type="project" value="TreeGrafter"/>
</dbReference>
<dbReference type="PANTHER" id="PTHR10000:SF53">
    <property type="entry name" value="5-AMINO-6-(5-PHOSPHO-D-RIBITYLAMINO)URACIL PHOSPHATASE YBJI-RELATED"/>
    <property type="match status" value="1"/>
</dbReference>
<keyword evidence="1" id="KW-0378">Hydrolase</keyword>
<dbReference type="Gene3D" id="3.30.1240.10">
    <property type="match status" value="1"/>
</dbReference>
<dbReference type="GO" id="GO:0050308">
    <property type="term" value="F:sugar-phosphatase activity"/>
    <property type="evidence" value="ECO:0007669"/>
    <property type="project" value="UniProtKB-EC"/>
</dbReference>
<reference evidence="1 2" key="1">
    <citation type="submission" date="2018-06" db="EMBL/GenBank/DDBJ databases">
        <authorList>
            <consortium name="Pathogen Informatics"/>
            <person name="Doyle S."/>
        </authorList>
    </citation>
    <scope>NUCLEOTIDE SEQUENCE [LARGE SCALE GENOMIC DNA]</scope>
    <source>
        <strain evidence="1 2">NCTC13767</strain>
    </source>
</reference>
<dbReference type="Pfam" id="PF08282">
    <property type="entry name" value="Hydrolase_3"/>
    <property type="match status" value="1"/>
</dbReference>
<dbReference type="GO" id="GO:0005829">
    <property type="term" value="C:cytosol"/>
    <property type="evidence" value="ECO:0007669"/>
    <property type="project" value="TreeGrafter"/>
</dbReference>
<dbReference type="PANTHER" id="PTHR10000">
    <property type="entry name" value="PHOSPHOSERINE PHOSPHATASE"/>
    <property type="match status" value="1"/>
</dbReference>
<organism evidence="1 2">
    <name type="scientific">Streptococcus gallolyticus</name>
    <dbReference type="NCBI Taxonomy" id="315405"/>
    <lineage>
        <taxon>Bacteria</taxon>
        <taxon>Bacillati</taxon>
        <taxon>Bacillota</taxon>
        <taxon>Bacilli</taxon>
        <taxon>Lactobacillales</taxon>
        <taxon>Streptococcaceae</taxon>
        <taxon>Streptococcus</taxon>
    </lineage>
</organism>
<dbReference type="AlphaFoldDB" id="A0A380KAM8"/>
<proteinExistence type="predicted"/>
<gene>
    <name evidence="1" type="primary">supH</name>
    <name evidence="1" type="ORF">NCTC13767_02213</name>
</gene>
<dbReference type="InterPro" id="IPR036412">
    <property type="entry name" value="HAD-like_sf"/>
</dbReference>
<dbReference type="RefSeq" id="WP_230937601.1">
    <property type="nucleotide sequence ID" value="NZ_CP013688.1"/>
</dbReference>